<organism evidence="7">
    <name type="scientific">uncultured bacterium</name>
    <name type="common">gcode 4</name>
    <dbReference type="NCBI Taxonomy" id="1234023"/>
    <lineage>
        <taxon>Bacteria</taxon>
        <taxon>environmental samples</taxon>
    </lineage>
</organism>
<dbReference type="InterPro" id="IPR002797">
    <property type="entry name" value="Polysacc_synth"/>
</dbReference>
<feature type="transmembrane region" description="Helical" evidence="6">
    <location>
        <begin position="138"/>
        <end position="158"/>
    </location>
</feature>
<evidence type="ECO:0000256" key="2">
    <source>
        <dbReference type="ARBA" id="ARBA00022475"/>
    </source>
</evidence>
<feature type="transmembrane region" description="Helical" evidence="6">
    <location>
        <begin position="24"/>
        <end position="42"/>
    </location>
</feature>
<proteinExistence type="predicted"/>
<dbReference type="PANTHER" id="PTHR30250">
    <property type="entry name" value="PST FAMILY PREDICTED COLANIC ACID TRANSPORTER"/>
    <property type="match status" value="1"/>
</dbReference>
<feature type="transmembrane region" description="Helical" evidence="6">
    <location>
        <begin position="386"/>
        <end position="404"/>
    </location>
</feature>
<name>K1X3Y3_9BACT</name>
<feature type="transmembrane region" description="Helical" evidence="6">
    <location>
        <begin position="356"/>
        <end position="374"/>
    </location>
</feature>
<evidence type="ECO:0000256" key="5">
    <source>
        <dbReference type="ARBA" id="ARBA00023136"/>
    </source>
</evidence>
<protein>
    <submittedName>
        <fullName evidence="7">Polysaccharide biosynthesis protein CapF</fullName>
    </submittedName>
</protein>
<gene>
    <name evidence="7" type="ORF">ACD_80C00151G0005</name>
</gene>
<feature type="transmembrane region" description="Helical" evidence="6">
    <location>
        <begin position="443"/>
        <end position="461"/>
    </location>
</feature>
<feature type="transmembrane region" description="Helical" evidence="6">
    <location>
        <begin position="94"/>
        <end position="118"/>
    </location>
</feature>
<dbReference type="AlphaFoldDB" id="K1X3Y3"/>
<keyword evidence="3 6" id="KW-0812">Transmembrane</keyword>
<accession>K1X3Y3</accession>
<dbReference type="PANTHER" id="PTHR30250:SF11">
    <property type="entry name" value="O-ANTIGEN TRANSPORTER-RELATED"/>
    <property type="match status" value="1"/>
</dbReference>
<comment type="subcellular location">
    <subcellularLocation>
        <location evidence="1">Cell membrane</location>
        <topology evidence="1">Multi-pass membrane protein</topology>
    </subcellularLocation>
</comment>
<keyword evidence="2" id="KW-1003">Cell membrane</keyword>
<evidence type="ECO:0000256" key="6">
    <source>
        <dbReference type="SAM" id="Phobius"/>
    </source>
</evidence>
<dbReference type="GO" id="GO:0005886">
    <property type="term" value="C:plasma membrane"/>
    <property type="evidence" value="ECO:0007669"/>
    <property type="project" value="UniProtKB-SubCell"/>
</dbReference>
<feature type="transmembrane region" description="Helical" evidence="6">
    <location>
        <begin position="238"/>
        <end position="255"/>
    </location>
</feature>
<feature type="transmembrane region" description="Helical" evidence="6">
    <location>
        <begin position="196"/>
        <end position="217"/>
    </location>
</feature>
<feature type="transmembrane region" description="Helical" evidence="6">
    <location>
        <begin position="319"/>
        <end position="344"/>
    </location>
</feature>
<dbReference type="EMBL" id="AMFJ01036158">
    <property type="protein sequence ID" value="EKD24790.1"/>
    <property type="molecule type" value="Genomic_DNA"/>
</dbReference>
<feature type="transmembrane region" description="Helical" evidence="6">
    <location>
        <begin position="170"/>
        <end position="190"/>
    </location>
</feature>
<feature type="transmembrane region" description="Helical" evidence="6">
    <location>
        <begin position="275"/>
        <end position="298"/>
    </location>
</feature>
<evidence type="ECO:0000256" key="1">
    <source>
        <dbReference type="ARBA" id="ARBA00004651"/>
    </source>
</evidence>
<feature type="transmembrane region" description="Helical" evidence="6">
    <location>
        <begin position="481"/>
        <end position="503"/>
    </location>
</feature>
<comment type="caution">
    <text evidence="7">The sequence shown here is derived from an EMBL/GenBank/DDBJ whole genome shotgun (WGS) entry which is preliminary data.</text>
</comment>
<evidence type="ECO:0000256" key="4">
    <source>
        <dbReference type="ARBA" id="ARBA00022989"/>
    </source>
</evidence>
<reference evidence="7" key="1">
    <citation type="journal article" date="2012" name="Science">
        <title>Fermentation, hydrogen, and sulfur metabolism in multiple uncultivated bacterial phyla.</title>
        <authorList>
            <person name="Wrighton K.C."/>
            <person name="Thomas B.C."/>
            <person name="Sharon I."/>
            <person name="Miller C.S."/>
            <person name="Castelle C.J."/>
            <person name="VerBerkmoes N.C."/>
            <person name="Wilkins M.J."/>
            <person name="Hettich R.L."/>
            <person name="Lipton M.S."/>
            <person name="Williams K.H."/>
            <person name="Long P.E."/>
            <person name="Banfield J.F."/>
        </authorList>
    </citation>
    <scope>NUCLEOTIDE SEQUENCE [LARGE SCALE GENOMIC DNA]</scope>
</reference>
<dbReference type="InterPro" id="IPR050833">
    <property type="entry name" value="Poly_Biosynth_Transport"/>
</dbReference>
<evidence type="ECO:0000313" key="7">
    <source>
        <dbReference type="EMBL" id="EKD24790.1"/>
    </source>
</evidence>
<keyword evidence="5 6" id="KW-0472">Membrane</keyword>
<evidence type="ECO:0000256" key="3">
    <source>
        <dbReference type="ARBA" id="ARBA00022692"/>
    </source>
</evidence>
<feature type="transmembrane region" description="Helical" evidence="6">
    <location>
        <begin position="54"/>
        <end position="73"/>
    </location>
</feature>
<feature type="transmembrane region" description="Helical" evidence="6">
    <location>
        <begin position="410"/>
        <end position="431"/>
    </location>
</feature>
<sequence>MDGEGELLADQPLSHKLIKKWGRLYLFMIVTAPIWYIIRVIISNQLPVADVGLFYSIIWFILLISLYHDLWLTEALQYYLPRYRIQKKYNEYKTILYLTLIVQVITWIGVACIIYFWANRLAVHHFHSPEAVGIIKTLCRYFIWINFLQVFNSVYIAFQDTLYSSLTEFFKVYGILAFTLFFWLSHSLTIENFSMWWISGVGIGLVASSIIFFKKYWKTLKRWTIERSQNLVKTQFKYAFWIFLWANVMTLLGQVDQQMVINFLWPTQAGYYSNYLSLMTMYLVLIAPLLSLLFPLVTELITKNRDKELEMLQNLLYKYFSLVVLTISGILFALWPVIATILFWSKFTYSGHLISYSAPFLVLHVLFSINYGILAGLGKVKDRVKILWRALWVNIILNILLILVFKMWLIGAVIAMIAGWIILFLLSFRIINKHQKIDFDWRFLFNNLVIILWFSLLLYYFQDRIFVLENVYRWKNIVNLMIILLVYYWIIWGVNYKSFVLLWKEIKKLIVLKK</sequence>
<keyword evidence="4 6" id="KW-1133">Transmembrane helix</keyword>
<dbReference type="Pfam" id="PF01943">
    <property type="entry name" value="Polysacc_synt"/>
    <property type="match status" value="1"/>
</dbReference>